<dbReference type="GO" id="GO:0005829">
    <property type="term" value="C:cytosol"/>
    <property type="evidence" value="ECO:0007669"/>
    <property type="project" value="UniProtKB-ARBA"/>
</dbReference>
<dbReference type="Gene3D" id="2.40.50.140">
    <property type="entry name" value="Nucleic acid-binding proteins"/>
    <property type="match status" value="2"/>
</dbReference>
<protein>
    <recommendedName>
        <fullName evidence="7 8">Elongation factor P</fullName>
        <shortName evidence="7">EF-P</shortName>
    </recommendedName>
</protein>
<dbReference type="Pfam" id="PF09285">
    <property type="entry name" value="Elong-fact-P_C"/>
    <property type="match status" value="1"/>
</dbReference>
<dbReference type="InterPro" id="IPR013185">
    <property type="entry name" value="Transl_elong_KOW-like"/>
</dbReference>
<keyword evidence="6 7" id="KW-0648">Protein biosynthesis</keyword>
<comment type="function">
    <text evidence="7">Involved in peptide bond synthesis. Stimulates efficient translation and peptide-bond synthesis on native or reconstituted 70S ribosomes in vitro. Probably functions indirectly by altering the affinity of the ribosome for aminoacyl-tRNA, thus increasing their reactivity as acceptors for peptidyl transferase.</text>
</comment>
<evidence type="ECO:0000256" key="4">
    <source>
        <dbReference type="ARBA" id="ARBA00022490"/>
    </source>
</evidence>
<dbReference type="EMBL" id="JACU01000002">
    <property type="protein sequence ID" value="KMS59187.1"/>
    <property type="molecule type" value="Genomic_DNA"/>
</dbReference>
<dbReference type="Gene3D" id="2.30.30.30">
    <property type="match status" value="1"/>
</dbReference>
<dbReference type="SMART" id="SM01185">
    <property type="entry name" value="EFP"/>
    <property type="match status" value="1"/>
</dbReference>
<gene>
    <name evidence="7" type="primary">efp</name>
    <name evidence="12" type="ORF">V474_08170</name>
</gene>
<evidence type="ECO:0000256" key="9">
    <source>
        <dbReference type="RuleBase" id="RU004389"/>
    </source>
</evidence>
<dbReference type="Pfam" id="PF01132">
    <property type="entry name" value="EFP"/>
    <property type="match status" value="1"/>
</dbReference>
<dbReference type="HAMAP" id="MF_00141">
    <property type="entry name" value="EF_P"/>
    <property type="match status" value="1"/>
</dbReference>
<dbReference type="InterPro" id="IPR015365">
    <property type="entry name" value="Elong-fact-P_C"/>
</dbReference>
<keyword evidence="5 7" id="KW-0251">Elongation factor</keyword>
<dbReference type="PIRSF" id="PIRSF005901">
    <property type="entry name" value="EF-P"/>
    <property type="match status" value="1"/>
</dbReference>
<organism evidence="12 13">
    <name type="scientific">Novosphingobium barchaimii LL02</name>
    <dbReference type="NCBI Taxonomy" id="1114963"/>
    <lineage>
        <taxon>Bacteria</taxon>
        <taxon>Pseudomonadati</taxon>
        <taxon>Pseudomonadota</taxon>
        <taxon>Alphaproteobacteria</taxon>
        <taxon>Sphingomonadales</taxon>
        <taxon>Sphingomonadaceae</taxon>
        <taxon>Novosphingobium</taxon>
    </lineage>
</organism>
<evidence type="ECO:0000256" key="3">
    <source>
        <dbReference type="ARBA" id="ARBA00009479"/>
    </source>
</evidence>
<dbReference type="SMART" id="SM00841">
    <property type="entry name" value="Elong-fact-P_C"/>
    <property type="match status" value="1"/>
</dbReference>
<feature type="domain" description="Elongation factor P C-terminal" evidence="10">
    <location>
        <begin position="130"/>
        <end position="185"/>
    </location>
</feature>
<dbReference type="SUPFAM" id="SSF50249">
    <property type="entry name" value="Nucleic acid-binding proteins"/>
    <property type="match status" value="2"/>
</dbReference>
<dbReference type="SUPFAM" id="SSF50104">
    <property type="entry name" value="Translation proteins SH3-like domain"/>
    <property type="match status" value="1"/>
</dbReference>
<evidence type="ECO:0000259" key="11">
    <source>
        <dbReference type="SMART" id="SM01185"/>
    </source>
</evidence>
<dbReference type="PROSITE" id="PS01275">
    <property type="entry name" value="EFP"/>
    <property type="match status" value="1"/>
</dbReference>
<reference evidence="12 13" key="1">
    <citation type="journal article" date="2015" name="G3 (Bethesda)">
        <title>Insights into Ongoing Evolution of the Hexachlorocyclohexane Catabolic Pathway from Comparative Genomics of Ten Sphingomonadaceae Strains.</title>
        <authorList>
            <person name="Pearce S.L."/>
            <person name="Oakeshott J.G."/>
            <person name="Pandey G."/>
        </authorList>
    </citation>
    <scope>NUCLEOTIDE SEQUENCE [LARGE SCALE GENOMIC DNA]</scope>
    <source>
        <strain evidence="12 13">LL02</strain>
    </source>
</reference>
<keyword evidence="13" id="KW-1185">Reference proteome</keyword>
<dbReference type="RefSeq" id="WP_043975287.1">
    <property type="nucleotide sequence ID" value="NZ_KQ130452.1"/>
</dbReference>
<dbReference type="NCBIfam" id="NF001810">
    <property type="entry name" value="PRK00529.1"/>
    <property type="match status" value="1"/>
</dbReference>
<evidence type="ECO:0000256" key="5">
    <source>
        <dbReference type="ARBA" id="ARBA00022768"/>
    </source>
</evidence>
<evidence type="ECO:0000256" key="1">
    <source>
        <dbReference type="ARBA" id="ARBA00004496"/>
    </source>
</evidence>
<dbReference type="CDD" id="cd04470">
    <property type="entry name" value="S1_EF-P_repeat_1"/>
    <property type="match status" value="1"/>
</dbReference>
<dbReference type="FunFam" id="2.40.50.140:FF:000004">
    <property type="entry name" value="Elongation factor P"/>
    <property type="match status" value="1"/>
</dbReference>
<evidence type="ECO:0000256" key="6">
    <source>
        <dbReference type="ARBA" id="ARBA00022917"/>
    </source>
</evidence>
<dbReference type="CDD" id="cd05794">
    <property type="entry name" value="S1_EF-P_repeat_2"/>
    <property type="match status" value="1"/>
</dbReference>
<dbReference type="FunFam" id="2.30.30.30:FF:000003">
    <property type="entry name" value="Elongation factor P"/>
    <property type="match status" value="1"/>
</dbReference>
<dbReference type="InterPro" id="IPR020599">
    <property type="entry name" value="Transl_elong_fac_P/YeiP"/>
</dbReference>
<evidence type="ECO:0000259" key="10">
    <source>
        <dbReference type="SMART" id="SM00841"/>
    </source>
</evidence>
<dbReference type="InterPro" id="IPR014722">
    <property type="entry name" value="Rib_uL2_dom2"/>
</dbReference>
<comment type="caution">
    <text evidence="12">The sequence shown here is derived from an EMBL/GenBank/DDBJ whole genome shotgun (WGS) entry which is preliminary data.</text>
</comment>
<dbReference type="GO" id="GO:0003746">
    <property type="term" value="F:translation elongation factor activity"/>
    <property type="evidence" value="ECO:0007669"/>
    <property type="project" value="UniProtKB-UniRule"/>
</dbReference>
<dbReference type="InterPro" id="IPR011768">
    <property type="entry name" value="Transl_elongation_fac_P"/>
</dbReference>
<evidence type="ECO:0000256" key="2">
    <source>
        <dbReference type="ARBA" id="ARBA00004815"/>
    </source>
</evidence>
<feature type="domain" description="Translation elongation factor P/YeiP central" evidence="11">
    <location>
        <begin position="68"/>
        <end position="122"/>
    </location>
</feature>
<dbReference type="OrthoDB" id="9801844at2"/>
<dbReference type="InterPro" id="IPR013852">
    <property type="entry name" value="Transl_elong_P/YeiP_CS"/>
</dbReference>
<evidence type="ECO:0000313" key="13">
    <source>
        <dbReference type="Proteomes" id="UP000052268"/>
    </source>
</evidence>
<dbReference type="UniPathway" id="UPA00345"/>
<evidence type="ECO:0000313" key="12">
    <source>
        <dbReference type="EMBL" id="KMS59187.1"/>
    </source>
</evidence>
<dbReference type="GO" id="GO:0043043">
    <property type="term" value="P:peptide biosynthetic process"/>
    <property type="evidence" value="ECO:0007669"/>
    <property type="project" value="InterPro"/>
</dbReference>
<dbReference type="InterPro" id="IPR001059">
    <property type="entry name" value="Transl_elong_P/YeiP_cen"/>
</dbReference>
<comment type="similarity">
    <text evidence="3 7 9">Belongs to the elongation factor P family.</text>
</comment>
<evidence type="ECO:0000256" key="7">
    <source>
        <dbReference type="HAMAP-Rule" id="MF_00141"/>
    </source>
</evidence>
<dbReference type="Proteomes" id="UP000052268">
    <property type="component" value="Unassembled WGS sequence"/>
</dbReference>
<dbReference type="PANTHER" id="PTHR30053">
    <property type="entry name" value="ELONGATION FACTOR P"/>
    <property type="match status" value="1"/>
</dbReference>
<sequence>MKISGVDIRPGNILEYEKGIWKVAKTQHTQPGKGGAFMQVEMKNLIDGRKTNVRFRSADTVERVRLDTKDFQFLYAEGEDLVFMDTENYDQISLPADLLGEAAAFLQDGMQVNLEMWEERPISVQLPEQVEATIVEADAVVKGQTASSSFKPAILDNGVRVMVPPHIGSGTRIIVDVYEKSYVKKAD</sequence>
<dbReference type="AlphaFoldDB" id="A0A0J7Y6B7"/>
<dbReference type="Pfam" id="PF08207">
    <property type="entry name" value="EFP_N"/>
    <property type="match status" value="1"/>
</dbReference>
<dbReference type="NCBIfam" id="TIGR00038">
    <property type="entry name" value="efp"/>
    <property type="match status" value="1"/>
</dbReference>
<keyword evidence="4 7" id="KW-0963">Cytoplasm</keyword>
<name>A0A0J7Y6B7_9SPHN</name>
<dbReference type="FunFam" id="2.40.50.140:FF:000009">
    <property type="entry name" value="Elongation factor P"/>
    <property type="match status" value="1"/>
</dbReference>
<comment type="pathway">
    <text evidence="2 7">Protein biosynthesis; polypeptide chain elongation.</text>
</comment>
<dbReference type="InterPro" id="IPR012340">
    <property type="entry name" value="NA-bd_OB-fold"/>
</dbReference>
<evidence type="ECO:0000256" key="8">
    <source>
        <dbReference type="NCBIfam" id="TIGR00038"/>
    </source>
</evidence>
<dbReference type="InterPro" id="IPR008991">
    <property type="entry name" value="Translation_prot_SH3-like_sf"/>
</dbReference>
<proteinExistence type="inferred from homology"/>
<accession>A0A0J7Y6B7</accession>
<dbReference type="PANTHER" id="PTHR30053:SF14">
    <property type="entry name" value="TRANSLATION ELONGATION FACTOR KOW-LIKE DOMAIN-CONTAINING PROTEIN"/>
    <property type="match status" value="1"/>
</dbReference>
<comment type="subcellular location">
    <subcellularLocation>
        <location evidence="1 7">Cytoplasm</location>
    </subcellularLocation>
</comment>
<dbReference type="PATRIC" id="fig|1114963.3.peg.534"/>